<dbReference type="AlphaFoldDB" id="A0AAE1UDT7"/>
<evidence type="ECO:0000313" key="3">
    <source>
        <dbReference type="EMBL" id="KAK4319877.1"/>
    </source>
</evidence>
<dbReference type="EMBL" id="JAWZYT010000713">
    <property type="protein sequence ID" value="KAK4319877.1"/>
    <property type="molecule type" value="Genomic_DNA"/>
</dbReference>
<feature type="compositionally biased region" description="Low complexity" evidence="1">
    <location>
        <begin position="141"/>
        <end position="150"/>
    </location>
</feature>
<dbReference type="InterPro" id="IPR052976">
    <property type="entry name" value="Scoloptoxin-like"/>
</dbReference>
<reference evidence="3" key="1">
    <citation type="submission" date="2023-11" db="EMBL/GenBank/DDBJ databases">
        <title>Genome assemblies of two species of porcelain crab, Petrolisthes cinctipes and Petrolisthes manimaculis (Anomura: Porcellanidae).</title>
        <authorList>
            <person name="Angst P."/>
        </authorList>
    </citation>
    <scope>NUCLEOTIDE SEQUENCE</scope>
    <source>
        <strain evidence="3">PB745_02</strain>
        <tissue evidence="3">Gill</tissue>
    </source>
</reference>
<name>A0AAE1UDT7_9EUCA</name>
<dbReference type="InterPro" id="IPR002557">
    <property type="entry name" value="Chitin-bd_dom"/>
</dbReference>
<dbReference type="PROSITE" id="PS50940">
    <property type="entry name" value="CHIT_BIND_II"/>
    <property type="match status" value="1"/>
</dbReference>
<dbReference type="Proteomes" id="UP001292094">
    <property type="component" value="Unassembled WGS sequence"/>
</dbReference>
<evidence type="ECO:0000259" key="2">
    <source>
        <dbReference type="PROSITE" id="PS50940"/>
    </source>
</evidence>
<dbReference type="InterPro" id="IPR036508">
    <property type="entry name" value="Chitin-bd_dom_sf"/>
</dbReference>
<dbReference type="SUPFAM" id="SSF57625">
    <property type="entry name" value="Invertebrate chitin-binding proteins"/>
    <property type="match status" value="1"/>
</dbReference>
<keyword evidence="4" id="KW-1185">Reference proteome</keyword>
<comment type="caution">
    <text evidence="3">The sequence shown here is derived from an EMBL/GenBank/DDBJ whole genome shotgun (WGS) entry which is preliminary data.</text>
</comment>
<evidence type="ECO:0000256" key="1">
    <source>
        <dbReference type="SAM" id="MobiDB-lite"/>
    </source>
</evidence>
<organism evidence="3 4">
    <name type="scientific">Petrolisthes manimaculis</name>
    <dbReference type="NCBI Taxonomy" id="1843537"/>
    <lineage>
        <taxon>Eukaryota</taxon>
        <taxon>Metazoa</taxon>
        <taxon>Ecdysozoa</taxon>
        <taxon>Arthropoda</taxon>
        <taxon>Crustacea</taxon>
        <taxon>Multicrustacea</taxon>
        <taxon>Malacostraca</taxon>
        <taxon>Eumalacostraca</taxon>
        <taxon>Eucarida</taxon>
        <taxon>Decapoda</taxon>
        <taxon>Pleocyemata</taxon>
        <taxon>Anomura</taxon>
        <taxon>Galatheoidea</taxon>
        <taxon>Porcellanidae</taxon>
        <taxon>Petrolisthes</taxon>
    </lineage>
</organism>
<dbReference type="PANTHER" id="PTHR22933:SF31">
    <property type="entry name" value="FI18007P1"/>
    <property type="match status" value="1"/>
</dbReference>
<accession>A0AAE1UDT7</accession>
<proteinExistence type="predicted"/>
<dbReference type="Gene3D" id="2.170.140.10">
    <property type="entry name" value="Chitin binding domain"/>
    <property type="match status" value="1"/>
</dbReference>
<feature type="region of interest" description="Disordered" evidence="1">
    <location>
        <begin position="135"/>
        <end position="158"/>
    </location>
</feature>
<evidence type="ECO:0000313" key="4">
    <source>
        <dbReference type="Proteomes" id="UP001292094"/>
    </source>
</evidence>
<feature type="domain" description="Chitin-binding type-2" evidence="2">
    <location>
        <begin position="58"/>
        <end position="126"/>
    </location>
</feature>
<dbReference type="Pfam" id="PF01607">
    <property type="entry name" value="CBM_14"/>
    <property type="match status" value="1"/>
</dbReference>
<dbReference type="GO" id="GO:0005576">
    <property type="term" value="C:extracellular region"/>
    <property type="evidence" value="ECO:0007669"/>
    <property type="project" value="InterPro"/>
</dbReference>
<protein>
    <recommendedName>
        <fullName evidence="2">Chitin-binding type-2 domain-containing protein</fullName>
    </recommendedName>
</protein>
<gene>
    <name evidence="3" type="ORF">Pmani_009222</name>
</gene>
<sequence length="158" mass="17537">MTTTQLGSRQHTLIPPHSTVSSGRMVMRDVVVVVVMMVGTACARMRGQLPGGFRISPGFTCQGREYGFYADVENSCRAYHVCEPVHDEFEQVIEEAHYTFLCGQDTVFDQEQLACSQLSEAYPCSEAPNIYESSNIPLRFPPTTTTTPVPEEMPTPIP</sequence>
<dbReference type="GO" id="GO:0008061">
    <property type="term" value="F:chitin binding"/>
    <property type="evidence" value="ECO:0007669"/>
    <property type="project" value="InterPro"/>
</dbReference>
<dbReference type="PANTHER" id="PTHR22933">
    <property type="entry name" value="FI18007P1-RELATED"/>
    <property type="match status" value="1"/>
</dbReference>